<proteinExistence type="predicted"/>
<evidence type="ECO:0000313" key="1">
    <source>
        <dbReference type="EMBL" id="NMH93514.1"/>
    </source>
</evidence>
<reference evidence="1 2" key="1">
    <citation type="submission" date="2020-04" db="EMBL/GenBank/DDBJ databases">
        <authorList>
            <person name="Klaysubun C."/>
            <person name="Duangmal K."/>
            <person name="Lipun K."/>
        </authorList>
    </citation>
    <scope>NUCLEOTIDE SEQUENCE [LARGE SCALE GENOMIC DNA]</scope>
    <source>
        <strain evidence="1 2">DSM 45300</strain>
    </source>
</reference>
<dbReference type="EMBL" id="JAAXKZ010000071">
    <property type="protein sequence ID" value="NMH93514.1"/>
    <property type="molecule type" value="Genomic_DNA"/>
</dbReference>
<comment type="caution">
    <text evidence="1">The sequence shown here is derived from an EMBL/GenBank/DDBJ whole genome shotgun (WGS) entry which is preliminary data.</text>
</comment>
<name>A0A848DMA7_9PSEU</name>
<evidence type="ECO:0000313" key="2">
    <source>
        <dbReference type="Proteomes" id="UP000586918"/>
    </source>
</evidence>
<protein>
    <submittedName>
        <fullName evidence="1">Uncharacterized protein</fullName>
    </submittedName>
</protein>
<accession>A0A848DMA7</accession>
<dbReference type="AlphaFoldDB" id="A0A848DMA7"/>
<organism evidence="1 2">
    <name type="scientific">Pseudonocardia bannensis</name>
    <dbReference type="NCBI Taxonomy" id="630973"/>
    <lineage>
        <taxon>Bacteria</taxon>
        <taxon>Bacillati</taxon>
        <taxon>Actinomycetota</taxon>
        <taxon>Actinomycetes</taxon>
        <taxon>Pseudonocardiales</taxon>
        <taxon>Pseudonocardiaceae</taxon>
        <taxon>Pseudonocardia</taxon>
    </lineage>
</organism>
<sequence>MAVLLEHREEFTDDVQELLDILAEPADDRPSPAVTDPMFPADLKMLGLVVRTITNSGALNRRPATTRVNSALMRAEELVGTYGTVTAPAERYRATEGPALP</sequence>
<dbReference type="Proteomes" id="UP000586918">
    <property type="component" value="Unassembled WGS sequence"/>
</dbReference>
<keyword evidence="2" id="KW-1185">Reference proteome</keyword>
<gene>
    <name evidence="1" type="ORF">HF519_18435</name>
</gene>
<dbReference type="RefSeq" id="WP_169414211.1">
    <property type="nucleotide sequence ID" value="NZ_JAAXKZ010000071.1"/>
</dbReference>